<dbReference type="InterPro" id="IPR045851">
    <property type="entry name" value="AMP-bd_C_sf"/>
</dbReference>
<evidence type="ECO:0000313" key="9">
    <source>
        <dbReference type="Proteomes" id="UP000466831"/>
    </source>
</evidence>
<dbReference type="InterPro" id="IPR023213">
    <property type="entry name" value="CAT-like_dom_sf"/>
</dbReference>
<dbReference type="NCBIfam" id="TIGR01720">
    <property type="entry name" value="NRPS-para261"/>
    <property type="match status" value="2"/>
</dbReference>
<evidence type="ECO:0000256" key="3">
    <source>
        <dbReference type="ARBA" id="ARBA00022553"/>
    </source>
</evidence>
<dbReference type="InterPro" id="IPR010071">
    <property type="entry name" value="AA_adenyl_dom"/>
</dbReference>
<dbReference type="SUPFAM" id="SSF56801">
    <property type="entry name" value="Acetyl-CoA synthetase-like"/>
    <property type="match status" value="2"/>
</dbReference>
<dbReference type="EMBL" id="AP022584">
    <property type="protein sequence ID" value="BBY10671.1"/>
    <property type="molecule type" value="Genomic_DNA"/>
</dbReference>
<keyword evidence="3" id="KW-0597">Phosphoprotein</keyword>
<dbReference type="PANTHER" id="PTHR45527">
    <property type="entry name" value="NONRIBOSOMAL PEPTIDE SYNTHETASE"/>
    <property type="match status" value="1"/>
</dbReference>
<dbReference type="Gene3D" id="3.40.50.980">
    <property type="match status" value="4"/>
</dbReference>
<dbReference type="NCBIfam" id="TIGR01733">
    <property type="entry name" value="AA-adenyl-dom"/>
    <property type="match status" value="2"/>
</dbReference>
<evidence type="ECO:0000256" key="6">
    <source>
        <dbReference type="SAM" id="MobiDB-lite"/>
    </source>
</evidence>
<keyword evidence="9" id="KW-1185">Reference proteome</keyword>
<dbReference type="Pfam" id="PF00668">
    <property type="entry name" value="Condensation"/>
    <property type="match status" value="5"/>
</dbReference>
<dbReference type="InterPro" id="IPR020845">
    <property type="entry name" value="AMP-binding_CS"/>
</dbReference>
<dbReference type="NCBIfam" id="NF003417">
    <property type="entry name" value="PRK04813.1"/>
    <property type="match status" value="2"/>
</dbReference>
<keyword evidence="2" id="KW-0596">Phosphopantetheine</keyword>
<feature type="domain" description="Carrier" evidence="7">
    <location>
        <begin position="948"/>
        <end position="1022"/>
    </location>
</feature>
<sequence length="3426" mass="367646">MARDDRALPLTRGQLDIWLSQQSGYAGTEWQLGLLIKIEGTINRDVLGQAIRQTMVEAEPVRVSFFEIDGRVAQKPIDCPRVELEFHDLTGSPDPVQDVRRRASAVQRTPMALDGQLFKFVLFQTQTEEFYLFGCCHHIVLDGLGMALVSRRVATIYSAMVAGSPVPDAYFASAQDLVDLESGYEASTDYLDDEAYWRKNLPPDSGADYRPPQTNVDRDPYSPSASVQLDPSAVGSIQGLSKLLRIRRYAVTTAACALLVHAWSGSGSEVALDFPVSRRVRPESKTLPGMLAGVVPLVLQTSPETTVADFCRHVDVQIRELLKHQRFPVHLLADEGGFRGLRQPENRVGINFIPSRLTLELGGAPATATYTNNGPAGHFGLFFIGASDQLFLSTAGVGQPFSSFGVPYLAARLQQVLMEMTADPERPISSIEILDEDDNARLDEWSHRAALTQPVTTPVSIPVVFAEHAERAPAAVAVTFDGRVMTYRGLDEGANRLAHLLAGHGVGPGQCVALLFPRCADAIVAMLAVLKTGAAYLPVDPGHASARMKFVLDDAAPSAVITTADLRSRLDGSNVLVVDAHDPAIETQPDTPLPMPAPENVAYIIYTSGTTGTPKGVAITHHNVTWLIEALDERLPRGGVWAQCYSSAFDLSVWDIWGALLRGRRLLVVPESVAGSPEDLHALLVAEKVSVLAQIPSSVALLSPEGLESTALVVGGEACPTDVVERWATPGRVMINAYGPTEATVCASMSTPLMPGQGLVPIGSPIPGAAMFVLDKWLQPVPAGVVGDLYLAGRGVGLGYVRRAGLTASRFVACPFGAPGTRMYRTGDLVSWGPDGQLRHLGRADEQVKIRGYRIELGEIQVALAALDGVDQAAVIAREDRPGNKRLVGYITGTANPTDVRNALADRLPAYMVPAAVVVLPAIPLTVNGKLDKRALPAPEFTAGEYRAPADAVEEILADIYAQVLGMERVGVDDSFFDLGGDSILSMQVVARARAAGVMCRPRDVFVEQTVARLARVAAVADGQAGVVDEGIGPVAATPIMRCLHSVEGPIDEFNQTMVVDAPAGVTGADVAVVLQALLDRHATLRLRIDDDGAEGWSLEAPEAGSVDAGGCLHTVDVLSDEALAQARSRLSPGAGLMLSAVWATSTGQLALIIHHLAVDGVSWRILLEDLNIAWAQHHSGQPVALPAGGTSFVRWSALLAEHARRAEVVAQAETWRQVAAIPAALPTVQPEVDTYESAGQQSVSLDVETTRRLLGEVPAAFHAGVGDILLISFGLAFAEFLGTGAGVPIGVDVEGHGRHEELAPSVDLSRTVGWFTAKYPVALTVGGLSWPQVVAGEAALGALIKDAKEQLRALPDPLTYGLLRYLNAEVDLGGSDPTIGFNYLGRLGAGTDLPGELWRINEDSLSFAGVATAVPLTLAHTVELNAGTIDTQAGPQLRANWTWAPSALDGEQVSRLSQLWFEALDGICAHVKAGGGGLTPSDIAPARLSQQQIDELCSQGDVSDVLPLTPVQQGLLFHSSFAPGLDDLYTVQLGITVNGALDAHRLREAVQTVVNRHPNLVARFCEGFGEPMQVIPAKPVIAWQDVELNPVGGDADRQMERLCAAERAAVCDLADKPTFRAALIRTAEDQHRLVLTIHHIVADGWSLPILMKEMFGSYYGERLPAAPSYRSFVTWLDGQDRTVAQGAWRDVMAGFETPTLMGTPGRVGRRDVASFRVSAETTAALTEFARSCHTTVSTVLQGAWAQLLMWLTGQHDVAFGTAVSGRPTELLGSESIVGLMINTVPVRANASTATTVVDLLQQLQRVHNDTLEYEYLALPEIHRATGHDQLFDTLFLYENYPIDAGALSGADDLAITDFTSREYNHYPLSVVATPGHELSLRVEFDTDAFDRAAIDTLIDRLRQVLAAMIADPARRLSSIDLLDRREHDRLDEWGNRAMLVEPEMTAISIPELFAAQLAVRAPEAVAISYGDRSWTYREVEASANRLAHLLIPQGVGPGTRVALLLPRTPDAIVAMLAVLKTGAAYVPIDPTVPAARIEFVLGDSAPIAVVTNADGRSRLEGSGLLLIDIDDPAVTTQSEAALPAVGAENIAYIIYTSGTTGTPKGVAVPHHNVTRLLDSLDAQLTLGQVWTQCHSLAFDFSVWEIFGSLLHGGRLVMVPDSVVRSPEELHALLVREQVNVLSQTPSAFYVLQTADGLASRLGQQLKLQSVVFGGEALEPQRLETWLNHHPGLPRLINLYGITETTVHASFREIVDGDVDSDASPIGVPLTHLAFFVLDGWLRRVPAGVVGELYVAGAGLAAGYIGRAGLSSTRFVACPFGAPGSRMYRTGDLVSWGADGQLCYIGRADEQVKIRGYRIELGEIQAALACLAGVDHVAVIAREDRPGDKRLVGYITGAADPAEIRSQLGERLPAYMVPGAIVVLETLPLTVNGKLDVRALPAPEYSDVDHYRAPSSAVEEILAGIYAQVLGMQRVGIDDSFFDLGGDSILSMQVVARARAAGVMCRPRDVFVEQTVARLAHIATLVAGDESDVVDEGTGPVVTTPIMRWLHGVDGPVEQFNQTMVVQAPAGVAHADVVVVLQSLLDRHATLRLRVDDDGAGGWLLWVSEAGTVDAAGCVDTVDALSAEVLVAARSRLDPGTGTMLRAVWAESTNQLALIIHHLSVDAVSWRILLEDLNIAWVQHHSGQPVALPAPGTSFARWSSLLNEYAQSAEVMAQAEAWRQVAAIPAALPAVQPADTYVSAGQWSVSLDVKTTRQLLGEAPAAFHAGVQDILLIAFGLAWTQFLSTSTPIGIDVEGHGRREELAPHVDLSRTVGWFTTKYPVALKFAGSGGGLPWGQVVAGEDALGALIKDAKEQLRALPDGLTYGLLRYLAPEFDLGGCDPAIGFNYLGRLGGAVELSGELWRLSENSFSLGGAAGAVEMPLAHTVELNAGTMDTEAGPQLQANWTWARSALGEKQVSRLSELWFDALTGICAHVRGGGGGLTPSDIAPARLTQQDIDKLGQQYRIGDVLPLTPLQQGLLYYTGSGQGSDDLYAVQLDITVSGALDPQRLREAVHSVVTRHPNVVASFCEDLGEPVQVMPADPELAWQYVELSSADADVEEQVQQLCTAERVAVCDLAGQPPFRAALIRTADDLYRFVLTNHHIVLDGWSKPILLQEIFASYYGVRLPAAPSYRSFVTWLSEQDRGAAQTAWREVLSGFDTPSLVGPLGRPALGLRGTESFQVSAETTKALGELARSYRTTVSTVLQAAWALLLTWLTGQHDVVFGTAVSGRPSDLAGAESMVGLLINTVPVRATIGAETTTANLLDQLQSTYTKTLDHQHLALSEIHRVTGHDQLFDTMFVYENYPMDTAALSAIDELNIKSFTSREYNHYPLSVQAVPGHELGLRVEFDIDVFTAARIEKLVEQFRRVLVAMTADVEEQS</sequence>
<dbReference type="InterPro" id="IPR036736">
    <property type="entry name" value="ACP-like_sf"/>
</dbReference>
<dbReference type="Gene3D" id="3.30.300.30">
    <property type="match status" value="2"/>
</dbReference>
<dbReference type="Pfam" id="PF00501">
    <property type="entry name" value="AMP-binding"/>
    <property type="match status" value="2"/>
</dbReference>
<dbReference type="Gene3D" id="1.10.1200.10">
    <property type="entry name" value="ACP-like"/>
    <property type="match status" value="2"/>
</dbReference>
<evidence type="ECO:0000256" key="2">
    <source>
        <dbReference type="ARBA" id="ARBA00022450"/>
    </source>
</evidence>
<dbReference type="Pfam" id="PF13193">
    <property type="entry name" value="AMP-binding_C"/>
    <property type="match status" value="2"/>
</dbReference>
<dbReference type="Gene3D" id="2.30.38.10">
    <property type="entry name" value="Luciferase, Domain 3"/>
    <property type="match status" value="2"/>
</dbReference>
<dbReference type="CDD" id="cd19543">
    <property type="entry name" value="DCL_NRPS"/>
    <property type="match status" value="2"/>
</dbReference>
<dbReference type="RefSeq" id="WP_083018246.1">
    <property type="nucleotide sequence ID" value="NZ_AP022584.1"/>
</dbReference>
<feature type="domain" description="Carrier" evidence="7">
    <location>
        <begin position="2453"/>
        <end position="2527"/>
    </location>
</feature>
<dbReference type="CDD" id="cd17643">
    <property type="entry name" value="A_NRPS_Cytc1-like"/>
    <property type="match status" value="1"/>
</dbReference>
<evidence type="ECO:0000256" key="5">
    <source>
        <dbReference type="ARBA" id="ARBA00023194"/>
    </source>
</evidence>
<feature type="region of interest" description="Disordered" evidence="6">
    <location>
        <begin position="202"/>
        <end position="226"/>
    </location>
</feature>
<organism evidence="8 9">
    <name type="scientific">Mycobacterium marseillense</name>
    <dbReference type="NCBI Taxonomy" id="701042"/>
    <lineage>
        <taxon>Bacteria</taxon>
        <taxon>Bacillati</taxon>
        <taxon>Actinomycetota</taxon>
        <taxon>Actinomycetes</taxon>
        <taxon>Mycobacteriales</taxon>
        <taxon>Mycobacteriaceae</taxon>
        <taxon>Mycobacterium</taxon>
        <taxon>Mycobacterium avium complex (MAC)</taxon>
    </lineage>
</organism>
<name>A0ABM7JA24_9MYCO</name>
<dbReference type="Pfam" id="PF00550">
    <property type="entry name" value="PP-binding"/>
    <property type="match status" value="2"/>
</dbReference>
<dbReference type="PROSITE" id="PS00455">
    <property type="entry name" value="AMP_BINDING"/>
    <property type="match status" value="2"/>
</dbReference>
<dbReference type="Gene3D" id="3.30.559.10">
    <property type="entry name" value="Chloramphenicol acetyltransferase-like domain"/>
    <property type="match status" value="5"/>
</dbReference>
<evidence type="ECO:0000256" key="1">
    <source>
        <dbReference type="ARBA" id="ARBA00001957"/>
    </source>
</evidence>
<comment type="cofactor">
    <cofactor evidence="1">
        <name>pantetheine 4'-phosphate</name>
        <dbReference type="ChEBI" id="CHEBI:47942"/>
    </cofactor>
</comment>
<evidence type="ECO:0000256" key="4">
    <source>
        <dbReference type="ARBA" id="ARBA00022737"/>
    </source>
</evidence>
<dbReference type="PROSITE" id="PS00012">
    <property type="entry name" value="PHOSPHOPANTETHEINE"/>
    <property type="match status" value="2"/>
</dbReference>
<dbReference type="SUPFAM" id="SSF52777">
    <property type="entry name" value="CoA-dependent acyltransferases"/>
    <property type="match status" value="10"/>
</dbReference>
<proteinExistence type="predicted"/>
<dbReference type="SUPFAM" id="SSF47336">
    <property type="entry name" value="ACP-like"/>
    <property type="match status" value="2"/>
</dbReference>
<reference evidence="8 9" key="1">
    <citation type="journal article" date="2019" name="Emerg. Microbes Infect.">
        <title>Comprehensive subspecies identification of 175 nontuberculous mycobacteria species based on 7547 genomic profiles.</title>
        <authorList>
            <person name="Matsumoto Y."/>
            <person name="Kinjo T."/>
            <person name="Motooka D."/>
            <person name="Nabeya D."/>
            <person name="Jung N."/>
            <person name="Uechi K."/>
            <person name="Horii T."/>
            <person name="Iida T."/>
            <person name="Fujita J."/>
            <person name="Nakamura S."/>
        </authorList>
    </citation>
    <scope>NUCLEOTIDE SEQUENCE [LARGE SCALE GENOMIC DNA]</scope>
    <source>
        <strain evidence="8 9">JCM 17324</strain>
    </source>
</reference>
<accession>A0ABM7JA24</accession>
<dbReference type="PANTHER" id="PTHR45527:SF14">
    <property type="entry name" value="PLIPASTATIN SYNTHASE SUBUNIT B"/>
    <property type="match status" value="1"/>
</dbReference>
<evidence type="ECO:0000259" key="7">
    <source>
        <dbReference type="PROSITE" id="PS50075"/>
    </source>
</evidence>
<keyword evidence="4" id="KW-0677">Repeat</keyword>
<dbReference type="Proteomes" id="UP000466831">
    <property type="component" value="Chromosome"/>
</dbReference>
<keyword evidence="5" id="KW-0045">Antibiotic biosynthesis</keyword>
<dbReference type="InterPro" id="IPR009081">
    <property type="entry name" value="PP-bd_ACP"/>
</dbReference>
<dbReference type="Gene3D" id="3.30.559.30">
    <property type="entry name" value="Nonribosomal peptide synthetase, condensation domain"/>
    <property type="match status" value="5"/>
</dbReference>
<dbReference type="InterPro" id="IPR001242">
    <property type="entry name" value="Condensation_dom"/>
</dbReference>
<dbReference type="PROSITE" id="PS50075">
    <property type="entry name" value="CARRIER"/>
    <property type="match status" value="2"/>
</dbReference>
<dbReference type="InterPro" id="IPR000873">
    <property type="entry name" value="AMP-dep_synth/lig_dom"/>
</dbReference>
<dbReference type="InterPro" id="IPR025110">
    <property type="entry name" value="AMP-bd_C"/>
</dbReference>
<gene>
    <name evidence="8" type="ORF">MMARJ_14110</name>
</gene>
<protein>
    <submittedName>
        <fullName evidence="8">Non-ribosomal peptide synthetase</fullName>
    </submittedName>
</protein>
<dbReference type="InterPro" id="IPR006162">
    <property type="entry name" value="Ppantetheine_attach_site"/>
</dbReference>
<evidence type="ECO:0000313" key="8">
    <source>
        <dbReference type="EMBL" id="BBY10671.1"/>
    </source>
</evidence>
<dbReference type="InterPro" id="IPR010060">
    <property type="entry name" value="NRPS_synth"/>
</dbReference>